<evidence type="ECO:0000313" key="3">
    <source>
        <dbReference type="EMBL" id="MFC3812198.1"/>
    </source>
</evidence>
<proteinExistence type="predicted"/>
<organism evidence="3 4">
    <name type="scientific">Lacihabitans lacunae</name>
    <dbReference type="NCBI Taxonomy" id="1028214"/>
    <lineage>
        <taxon>Bacteria</taxon>
        <taxon>Pseudomonadati</taxon>
        <taxon>Bacteroidota</taxon>
        <taxon>Cytophagia</taxon>
        <taxon>Cytophagales</taxon>
        <taxon>Leadbetterellaceae</taxon>
        <taxon>Lacihabitans</taxon>
    </lineage>
</organism>
<sequence length="221" mass="24708">MKKSIIKITLLSTTLLVAASCAKDKAVDPQSSYNQGQVTQQINNLPKETLSAAEKTSLLVMREEEKLAKDVYVTLYKKWNLNVFNNISSSEETHTSAVLSLLQKYDIPDPVGNNAVGVFENTTLQKLYNDLVAQGSVSLLEGVKVGATVEDLDIYDLNEYMKNVDNQDITYVYQNLTKGSRNHLRSFYSQILSQNGTYKAQYITQTDFDAIVNSARETGSW</sequence>
<dbReference type="Gene3D" id="1.20.1260.10">
    <property type="match status" value="1"/>
</dbReference>
<dbReference type="RefSeq" id="WP_379839065.1">
    <property type="nucleotide sequence ID" value="NZ_JBHRYQ010000001.1"/>
</dbReference>
<dbReference type="InterPro" id="IPR012347">
    <property type="entry name" value="Ferritin-like"/>
</dbReference>
<feature type="signal peptide" evidence="1">
    <location>
        <begin position="1"/>
        <end position="22"/>
    </location>
</feature>
<gene>
    <name evidence="3" type="ORF">ACFOOI_16170</name>
</gene>
<dbReference type="EMBL" id="JBHRYQ010000001">
    <property type="protein sequence ID" value="MFC3812198.1"/>
    <property type="molecule type" value="Genomic_DNA"/>
</dbReference>
<keyword evidence="1" id="KW-0732">Signal</keyword>
<dbReference type="PROSITE" id="PS51257">
    <property type="entry name" value="PROKAR_LIPOPROTEIN"/>
    <property type="match status" value="1"/>
</dbReference>
<evidence type="ECO:0000259" key="2">
    <source>
        <dbReference type="Pfam" id="PF09968"/>
    </source>
</evidence>
<keyword evidence="4" id="KW-1185">Reference proteome</keyword>
<feature type="domain" description="DUF2202" evidence="2">
    <location>
        <begin position="54"/>
        <end position="214"/>
    </location>
</feature>
<accession>A0ABV7Z1A4</accession>
<dbReference type="Proteomes" id="UP001595616">
    <property type="component" value="Unassembled WGS sequence"/>
</dbReference>
<comment type="caution">
    <text evidence="3">The sequence shown here is derived from an EMBL/GenBank/DDBJ whole genome shotgun (WGS) entry which is preliminary data.</text>
</comment>
<name>A0ABV7Z1A4_9BACT</name>
<evidence type="ECO:0000313" key="4">
    <source>
        <dbReference type="Proteomes" id="UP001595616"/>
    </source>
</evidence>
<reference evidence="4" key="1">
    <citation type="journal article" date="2019" name="Int. J. Syst. Evol. Microbiol.">
        <title>The Global Catalogue of Microorganisms (GCM) 10K type strain sequencing project: providing services to taxonomists for standard genome sequencing and annotation.</title>
        <authorList>
            <consortium name="The Broad Institute Genomics Platform"/>
            <consortium name="The Broad Institute Genome Sequencing Center for Infectious Disease"/>
            <person name="Wu L."/>
            <person name="Ma J."/>
        </authorList>
    </citation>
    <scope>NUCLEOTIDE SEQUENCE [LARGE SCALE GENOMIC DNA]</scope>
    <source>
        <strain evidence="4">CECT 7956</strain>
    </source>
</reference>
<dbReference type="InterPro" id="IPR019243">
    <property type="entry name" value="DUF2202"/>
</dbReference>
<dbReference type="CDD" id="cd01048">
    <property type="entry name" value="Ferritin_like_AB2"/>
    <property type="match status" value="1"/>
</dbReference>
<evidence type="ECO:0000256" key="1">
    <source>
        <dbReference type="SAM" id="SignalP"/>
    </source>
</evidence>
<feature type="chain" id="PRO_5046163026" evidence="1">
    <location>
        <begin position="23"/>
        <end position="221"/>
    </location>
</feature>
<dbReference type="Pfam" id="PF09968">
    <property type="entry name" value="DUF2202"/>
    <property type="match status" value="1"/>
</dbReference>
<protein>
    <submittedName>
        <fullName evidence="3">DUF2202 domain-containing protein</fullName>
    </submittedName>
</protein>